<dbReference type="AlphaFoldDB" id="A0AAV4P978"/>
<dbReference type="GO" id="GO:0005634">
    <property type="term" value="C:nucleus"/>
    <property type="evidence" value="ECO:0007669"/>
    <property type="project" value="TreeGrafter"/>
</dbReference>
<dbReference type="GO" id="GO:0015074">
    <property type="term" value="P:DNA integration"/>
    <property type="evidence" value="ECO:0007669"/>
    <property type="project" value="TreeGrafter"/>
</dbReference>
<comment type="caution">
    <text evidence="2">The sequence shown here is derived from an EMBL/GenBank/DDBJ whole genome shotgun (WGS) entry which is preliminary data.</text>
</comment>
<dbReference type="Gene3D" id="1.10.10.10">
    <property type="entry name" value="Winged helix-like DNA-binding domain superfamily/Winged helix DNA-binding domain"/>
    <property type="match status" value="1"/>
</dbReference>
<dbReference type="GO" id="GO:0035861">
    <property type="term" value="C:site of double-strand break"/>
    <property type="evidence" value="ECO:0007669"/>
    <property type="project" value="TreeGrafter"/>
</dbReference>
<dbReference type="EMBL" id="BPLR01004277">
    <property type="protein sequence ID" value="GIX93616.1"/>
    <property type="molecule type" value="Genomic_DNA"/>
</dbReference>
<name>A0AAV4P978_CAEEX</name>
<feature type="domain" description="HTH bat-type" evidence="1">
    <location>
        <begin position="58"/>
        <end position="85"/>
    </location>
</feature>
<dbReference type="GO" id="GO:0000014">
    <property type="term" value="F:single-stranded DNA endodeoxyribonuclease activity"/>
    <property type="evidence" value="ECO:0007669"/>
    <property type="project" value="TreeGrafter"/>
</dbReference>
<dbReference type="GO" id="GO:0000793">
    <property type="term" value="C:condensed chromosome"/>
    <property type="evidence" value="ECO:0007669"/>
    <property type="project" value="TreeGrafter"/>
</dbReference>
<dbReference type="PANTHER" id="PTHR46060">
    <property type="entry name" value="MARINER MOS1 TRANSPOSASE-LIKE PROTEIN"/>
    <property type="match status" value="1"/>
</dbReference>
<dbReference type="Pfam" id="PF04967">
    <property type="entry name" value="HTH_10"/>
    <property type="match status" value="1"/>
</dbReference>
<dbReference type="InterPro" id="IPR036388">
    <property type="entry name" value="WH-like_DNA-bd_sf"/>
</dbReference>
<dbReference type="Proteomes" id="UP001054945">
    <property type="component" value="Unassembled WGS sequence"/>
</dbReference>
<accession>A0AAV4P978</accession>
<dbReference type="GO" id="GO:0006303">
    <property type="term" value="P:double-strand break repair via nonhomologous end joining"/>
    <property type="evidence" value="ECO:0007669"/>
    <property type="project" value="TreeGrafter"/>
</dbReference>
<dbReference type="PANTHER" id="PTHR46060:SF2">
    <property type="entry name" value="HISTONE-LYSINE N-METHYLTRANSFERASE SETMAR"/>
    <property type="match status" value="1"/>
</dbReference>
<evidence type="ECO:0000313" key="3">
    <source>
        <dbReference type="Proteomes" id="UP001054945"/>
    </source>
</evidence>
<evidence type="ECO:0000313" key="2">
    <source>
        <dbReference type="EMBL" id="GIX93616.1"/>
    </source>
</evidence>
<dbReference type="GO" id="GO:0031297">
    <property type="term" value="P:replication fork processing"/>
    <property type="evidence" value="ECO:0007669"/>
    <property type="project" value="TreeGrafter"/>
</dbReference>
<dbReference type="GO" id="GO:0042800">
    <property type="term" value="F:histone H3K4 methyltransferase activity"/>
    <property type="evidence" value="ECO:0007669"/>
    <property type="project" value="TreeGrafter"/>
</dbReference>
<dbReference type="GO" id="GO:0000729">
    <property type="term" value="P:DNA double-strand break processing"/>
    <property type="evidence" value="ECO:0007669"/>
    <property type="project" value="TreeGrafter"/>
</dbReference>
<organism evidence="2 3">
    <name type="scientific">Caerostris extrusa</name>
    <name type="common">Bark spider</name>
    <name type="synonym">Caerostris bankana</name>
    <dbReference type="NCBI Taxonomy" id="172846"/>
    <lineage>
        <taxon>Eukaryota</taxon>
        <taxon>Metazoa</taxon>
        <taxon>Ecdysozoa</taxon>
        <taxon>Arthropoda</taxon>
        <taxon>Chelicerata</taxon>
        <taxon>Arachnida</taxon>
        <taxon>Araneae</taxon>
        <taxon>Araneomorphae</taxon>
        <taxon>Entelegynae</taxon>
        <taxon>Araneoidea</taxon>
        <taxon>Araneidae</taxon>
        <taxon>Caerostris</taxon>
    </lineage>
</organism>
<dbReference type="GO" id="GO:0044774">
    <property type="term" value="P:mitotic DNA integrity checkpoint signaling"/>
    <property type="evidence" value="ECO:0007669"/>
    <property type="project" value="TreeGrafter"/>
</dbReference>
<protein>
    <submittedName>
        <fullName evidence="2">HTH_48 domain-containing protein</fullName>
    </submittedName>
</protein>
<gene>
    <name evidence="2" type="ORF">CEXT_341911</name>
</gene>
<dbReference type="InterPro" id="IPR007050">
    <property type="entry name" value="HTH_bacterioopsin"/>
</dbReference>
<keyword evidence="3" id="KW-1185">Reference proteome</keyword>
<sequence length="110" mass="12968">MLLKQEKKIIRCVWRCIDRTPVPKLVCTIFFPRNFDVEDVLRSNRPFEADEGKIKELFDTDHRITTREIAEKLNLSNSTFHYHVKCSGLISKLGIWVANVLVERNLLFLH</sequence>
<dbReference type="InterPro" id="IPR052709">
    <property type="entry name" value="Transposase-MT_Hybrid"/>
</dbReference>
<proteinExistence type="predicted"/>
<dbReference type="GO" id="GO:0003697">
    <property type="term" value="F:single-stranded DNA binding"/>
    <property type="evidence" value="ECO:0007669"/>
    <property type="project" value="TreeGrafter"/>
</dbReference>
<dbReference type="GO" id="GO:0003690">
    <property type="term" value="F:double-stranded DNA binding"/>
    <property type="evidence" value="ECO:0007669"/>
    <property type="project" value="TreeGrafter"/>
</dbReference>
<evidence type="ECO:0000259" key="1">
    <source>
        <dbReference type="Pfam" id="PF04967"/>
    </source>
</evidence>
<reference evidence="2 3" key="1">
    <citation type="submission" date="2021-06" db="EMBL/GenBank/DDBJ databases">
        <title>Caerostris extrusa draft genome.</title>
        <authorList>
            <person name="Kono N."/>
            <person name="Arakawa K."/>
        </authorList>
    </citation>
    <scope>NUCLEOTIDE SEQUENCE [LARGE SCALE GENOMIC DNA]</scope>
</reference>
<dbReference type="GO" id="GO:0044547">
    <property type="term" value="F:DNA topoisomerase binding"/>
    <property type="evidence" value="ECO:0007669"/>
    <property type="project" value="TreeGrafter"/>
</dbReference>
<dbReference type="GO" id="GO:0046975">
    <property type="term" value="F:histone H3K36 methyltransferase activity"/>
    <property type="evidence" value="ECO:0007669"/>
    <property type="project" value="TreeGrafter"/>
</dbReference>